<reference evidence="2" key="1">
    <citation type="submission" date="2021-01" db="EMBL/GenBank/DDBJ databases">
        <authorList>
            <person name="Kaushik A."/>
        </authorList>
    </citation>
    <scope>NUCLEOTIDE SEQUENCE</scope>
    <source>
        <strain evidence="2">AG6-10EEA</strain>
    </source>
</reference>
<dbReference type="SUPFAM" id="SSF58104">
    <property type="entry name" value="Methyl-accepting chemotaxis protein (MCP) signaling domain"/>
    <property type="match status" value="1"/>
</dbReference>
<evidence type="ECO:0000313" key="2">
    <source>
        <dbReference type="EMBL" id="CAE6423358.1"/>
    </source>
</evidence>
<dbReference type="Proteomes" id="UP000663853">
    <property type="component" value="Unassembled WGS sequence"/>
</dbReference>
<gene>
    <name evidence="2" type="ORF">RDB_LOCUS15335</name>
</gene>
<accession>A0A8H2XCC7</accession>
<organism evidence="2 3">
    <name type="scientific">Rhizoctonia solani</name>
    <dbReference type="NCBI Taxonomy" id="456999"/>
    <lineage>
        <taxon>Eukaryota</taxon>
        <taxon>Fungi</taxon>
        <taxon>Dikarya</taxon>
        <taxon>Basidiomycota</taxon>
        <taxon>Agaricomycotina</taxon>
        <taxon>Agaricomycetes</taxon>
        <taxon>Cantharellales</taxon>
        <taxon>Ceratobasidiaceae</taxon>
        <taxon>Rhizoctonia</taxon>
    </lineage>
</organism>
<evidence type="ECO:0008006" key="4">
    <source>
        <dbReference type="Google" id="ProtNLM"/>
    </source>
</evidence>
<name>A0A8H2XCC7_9AGAM</name>
<sequence length="402" mass="44867">MTSYVAEQVLLPPDIPPYLEHLYKLNPVVGVPSDDELIGIHSIIRATQKMAEIPGMGDPVLLSLLSEHLFDAQMAKYRSKYLGITFPENTVYNPPVLPVHVPIQLEPITGAPSEEQVIKVQDTIRLYHQFSNVPSMFDPRVNMELLEHLFDIQMGKPVQKYLLIPSPDLSSLLVISTTTLAKTVERAANLVGEPGIEDAGIRDAIERSNRLAEQANQLIERSNQITERSNQLVEQSSQSVDQSNRFEERFNQLFERLNQHLEQSNELAKQSTRPVEKLGDVLGNINKVLVRIQHAIVRNHKGNTIRALDCLVNEKGETPAMSHTTLGRSFANFPSTSMQRLSVVINGVTQNAGITDGWLGEFLCFYGIGDELREGVSSVELKKGKGHEARAMLQKYLNSCLG</sequence>
<feature type="coiled-coil region" evidence="1">
    <location>
        <begin position="201"/>
        <end position="228"/>
    </location>
</feature>
<comment type="caution">
    <text evidence="2">The sequence shown here is derived from an EMBL/GenBank/DDBJ whole genome shotgun (WGS) entry which is preliminary data.</text>
</comment>
<evidence type="ECO:0000313" key="3">
    <source>
        <dbReference type="Proteomes" id="UP000663853"/>
    </source>
</evidence>
<keyword evidence="1" id="KW-0175">Coiled coil</keyword>
<evidence type="ECO:0000256" key="1">
    <source>
        <dbReference type="SAM" id="Coils"/>
    </source>
</evidence>
<protein>
    <recommendedName>
        <fullName evidence="4">Laminin domain protein</fullName>
    </recommendedName>
</protein>
<dbReference type="EMBL" id="CAJMXA010000264">
    <property type="protein sequence ID" value="CAE6423358.1"/>
    <property type="molecule type" value="Genomic_DNA"/>
</dbReference>
<dbReference type="AlphaFoldDB" id="A0A8H2XCC7"/>
<proteinExistence type="predicted"/>